<sequence length="580" mass="64416">MTPNKSPDTSLIDLAVKMRKQAESRRVVLAWGLLNISVAGLIYTEMTGKLLSTYYNITCFPLWYIEFALASLFSLNALFDFWRYFSYSAAPASLGSRAAPWLPPCPPSVPPAVQVTPPREPAAKRVLSLPPSPPIQGQCVLSYSPSRSPSASPKFSPGCLSGYSPQLQALPGASPSHSPSLTYSPGGSYSKVGPLTPLGTALPGCQQSHSLGFPSPQDGSPYPVGVGPVDSGGIRPHYRFSPILYNNSTHKEDYITDVKSLDTFLRNEEEKQHRVQLGSSDSSSPSSSPTFWNYSRSMADHAQILRKFQYQLACRSQAPSAHKDEADLSSKQAAEEVWARVTMNRQLLDHMDSWTAKFRNWINDTILVPLVEEMESVSTQLRRMGCPELQIGEASISSLKQAALVKAPLIPTLNALVQYLDLTPNQEYLVERIRELSQGGCMSSFRWNGGGDFKGRKWDTDLPTDSSILMHVFCTYLDSRLPPHPKYPDGKTFTSQHFIQTPDKPDTSNENLFCIYQSSINPPHYELIYECHVYSLPKGRNNMFHTLLMFLYIIKTKESGMLGRVNLGLSGVNILWIFGE</sequence>
<feature type="transmembrane region" description="Helical" evidence="3">
    <location>
        <begin position="27"/>
        <end position="43"/>
    </location>
</feature>
<keyword evidence="3" id="KW-0472">Membrane</keyword>
<dbReference type="InterPro" id="IPR019176">
    <property type="entry name" value="Cytochrome_B561-rel"/>
</dbReference>
<feature type="compositionally biased region" description="Low complexity" evidence="2">
    <location>
        <begin position="279"/>
        <end position="289"/>
    </location>
</feature>
<dbReference type="PANTHER" id="PTHR21780:SF0">
    <property type="entry name" value="TRANSMEMBRANE PROTEIN 209"/>
    <property type="match status" value="1"/>
</dbReference>
<accession>A0A7L1Y7H7</accession>
<keyword evidence="3" id="KW-0812">Transmembrane</keyword>
<name>A0A7L1Y7H7_9PASS</name>
<dbReference type="Proteomes" id="UP000580825">
    <property type="component" value="Unassembled WGS sequence"/>
</dbReference>
<evidence type="ECO:0000256" key="1">
    <source>
        <dbReference type="ARBA" id="ARBA00015032"/>
    </source>
</evidence>
<evidence type="ECO:0000256" key="2">
    <source>
        <dbReference type="SAM" id="MobiDB-lite"/>
    </source>
</evidence>
<reference evidence="4 5" key="1">
    <citation type="submission" date="2019-09" db="EMBL/GenBank/DDBJ databases">
        <title>Bird 10,000 Genomes (B10K) Project - Family phase.</title>
        <authorList>
            <person name="Zhang G."/>
        </authorList>
    </citation>
    <scope>NUCLEOTIDE SEQUENCE [LARGE SCALE GENOMIC DNA]</scope>
    <source>
        <strain evidence="4">B10K-DU-002-46</strain>
        <tissue evidence="4">Muscle</tissue>
    </source>
</reference>
<evidence type="ECO:0000313" key="5">
    <source>
        <dbReference type="Proteomes" id="UP000580825"/>
    </source>
</evidence>
<dbReference type="PANTHER" id="PTHR21780">
    <property type="entry name" value="TRANSMEMBRANE PROTEIN 209"/>
    <property type="match status" value="1"/>
</dbReference>
<gene>
    <name evidence="4" type="primary">Tmem209</name>
    <name evidence="4" type="ORF">SCYSUP_R01269</name>
</gene>
<protein>
    <recommendedName>
        <fullName evidence="1">Transmembrane protein 209</fullName>
    </recommendedName>
</protein>
<keyword evidence="3" id="KW-1133">Transmembrane helix</keyword>
<proteinExistence type="predicted"/>
<evidence type="ECO:0000313" key="4">
    <source>
        <dbReference type="EMBL" id="NXP18515.1"/>
    </source>
</evidence>
<dbReference type="EMBL" id="VXBX01001709">
    <property type="protein sequence ID" value="NXP18515.1"/>
    <property type="molecule type" value="Genomic_DNA"/>
</dbReference>
<organism evidence="4 5">
    <name type="scientific">Scytalopus superciliaris</name>
    <dbReference type="NCBI Taxonomy" id="312124"/>
    <lineage>
        <taxon>Eukaryota</taxon>
        <taxon>Metazoa</taxon>
        <taxon>Chordata</taxon>
        <taxon>Craniata</taxon>
        <taxon>Vertebrata</taxon>
        <taxon>Euteleostomi</taxon>
        <taxon>Archelosauria</taxon>
        <taxon>Archosauria</taxon>
        <taxon>Dinosauria</taxon>
        <taxon>Saurischia</taxon>
        <taxon>Theropoda</taxon>
        <taxon>Coelurosauria</taxon>
        <taxon>Aves</taxon>
        <taxon>Neognathae</taxon>
        <taxon>Neoaves</taxon>
        <taxon>Telluraves</taxon>
        <taxon>Australaves</taxon>
        <taxon>Passeriformes</taxon>
        <taxon>Rhinocryptidae</taxon>
        <taxon>Scytalopus</taxon>
    </lineage>
</organism>
<comment type="caution">
    <text evidence="4">The sequence shown here is derived from an EMBL/GenBank/DDBJ whole genome shotgun (WGS) entry which is preliminary data.</text>
</comment>
<feature type="non-terminal residue" evidence="4">
    <location>
        <position position="580"/>
    </location>
</feature>
<feature type="non-terminal residue" evidence="4">
    <location>
        <position position="1"/>
    </location>
</feature>
<dbReference type="Pfam" id="PF09786">
    <property type="entry name" value="CytochromB561_N"/>
    <property type="match status" value="1"/>
</dbReference>
<evidence type="ECO:0000256" key="3">
    <source>
        <dbReference type="SAM" id="Phobius"/>
    </source>
</evidence>
<feature type="region of interest" description="Disordered" evidence="2">
    <location>
        <begin position="269"/>
        <end position="289"/>
    </location>
</feature>
<dbReference type="AlphaFoldDB" id="A0A7L1Y7H7"/>
<keyword evidence="5" id="KW-1185">Reference proteome</keyword>
<dbReference type="GO" id="GO:0016020">
    <property type="term" value="C:membrane"/>
    <property type="evidence" value="ECO:0007669"/>
    <property type="project" value="TreeGrafter"/>
</dbReference>